<evidence type="ECO:0000256" key="3">
    <source>
        <dbReference type="ARBA" id="ARBA00022729"/>
    </source>
</evidence>
<keyword evidence="1 6" id="KW-0121">Carboxypeptidase</keyword>
<evidence type="ECO:0000256" key="4">
    <source>
        <dbReference type="ARBA" id="ARBA00022801"/>
    </source>
</evidence>
<evidence type="ECO:0000313" key="7">
    <source>
        <dbReference type="Proteomes" id="UP000245430"/>
    </source>
</evidence>
<dbReference type="PANTHER" id="PTHR11802:SF3">
    <property type="entry name" value="RETINOID-INDUCIBLE SERINE CARBOXYPEPTIDASE"/>
    <property type="match status" value="1"/>
</dbReference>
<protein>
    <submittedName>
        <fullName evidence="6">Carboxypeptidase C (Cathepsin A)</fullName>
    </submittedName>
</protein>
<dbReference type="InterPro" id="IPR001563">
    <property type="entry name" value="Peptidase_S10"/>
</dbReference>
<dbReference type="SUPFAM" id="SSF53474">
    <property type="entry name" value="alpha/beta-Hydrolases"/>
    <property type="match status" value="1"/>
</dbReference>
<dbReference type="GO" id="GO:0004185">
    <property type="term" value="F:serine-type carboxypeptidase activity"/>
    <property type="evidence" value="ECO:0007669"/>
    <property type="project" value="InterPro"/>
</dbReference>
<keyword evidence="2" id="KW-0645">Protease</keyword>
<gene>
    <name evidence="6" type="ORF">LX78_01148</name>
</gene>
<evidence type="ECO:0000256" key="5">
    <source>
        <dbReference type="ARBA" id="ARBA00023180"/>
    </source>
</evidence>
<dbReference type="OrthoDB" id="9770107at2"/>
<proteinExistence type="predicted"/>
<keyword evidence="4" id="KW-0378">Hydrolase</keyword>
<reference evidence="6 7" key="1">
    <citation type="submission" date="2018-05" db="EMBL/GenBank/DDBJ databases">
        <title>Genomic Encyclopedia of Archaeal and Bacterial Type Strains, Phase II (KMG-II): from individual species to whole genera.</title>
        <authorList>
            <person name="Goeker M."/>
        </authorList>
    </citation>
    <scope>NUCLEOTIDE SEQUENCE [LARGE SCALE GENOMIC DNA]</scope>
    <source>
        <strain evidence="6 7">DSM 22637</strain>
    </source>
</reference>
<keyword evidence="3" id="KW-0732">Signal</keyword>
<keyword evidence="5" id="KW-0325">Glycoprotein</keyword>
<dbReference type="Proteomes" id="UP000245430">
    <property type="component" value="Unassembled WGS sequence"/>
</dbReference>
<dbReference type="GO" id="GO:0006508">
    <property type="term" value="P:proteolysis"/>
    <property type="evidence" value="ECO:0007669"/>
    <property type="project" value="UniProtKB-KW"/>
</dbReference>
<dbReference type="RefSeq" id="WP_109681675.1">
    <property type="nucleotide sequence ID" value="NZ_QGGP01000002.1"/>
</dbReference>
<name>A0A316DQL9_9FLAO</name>
<dbReference type="Pfam" id="PF00450">
    <property type="entry name" value="Peptidase_S10"/>
    <property type="match status" value="1"/>
</dbReference>
<evidence type="ECO:0000256" key="2">
    <source>
        <dbReference type="ARBA" id="ARBA00022670"/>
    </source>
</evidence>
<organism evidence="6 7">
    <name type="scientific">Xanthomarina spongicola</name>
    <dbReference type="NCBI Taxonomy" id="570520"/>
    <lineage>
        <taxon>Bacteria</taxon>
        <taxon>Pseudomonadati</taxon>
        <taxon>Bacteroidota</taxon>
        <taxon>Flavobacteriia</taxon>
        <taxon>Flavobacteriales</taxon>
        <taxon>Flavobacteriaceae</taxon>
        <taxon>Xanthomarina</taxon>
    </lineage>
</organism>
<keyword evidence="7" id="KW-1185">Reference proteome</keyword>
<comment type="caution">
    <text evidence="6">The sequence shown here is derived from an EMBL/GenBank/DDBJ whole genome shotgun (WGS) entry which is preliminary data.</text>
</comment>
<sequence length="492" mass="55935">MKNIFLLLATISTSLLFSQVKKIPLDTMVVTNHNVVIKGQSLSYQATAGTQPVWNSKGEPIATLFYTYYKKSNSEKEKRPIIFSFNGGPGSASVWMHIAYTGPVVLNIDDEGYPVQPYGVKDNPNSILDVADIVFIDPVNTGYSRMVEDKDGKLPDRKTFFGINADISYLAEWMNTFVTRNNRWESPKYLIGESYGGPRVMGLSNELQNNQWMYLNGVILVSPADYKIYSTNQPIYSALNLPYFTAAAWHQKALPASLQQKDLLEILPEVETYTINNLMPALAKGGFISAEEKDAVAEKMSFYSGLDKNSILDYNLNVPTNFFWKELLRDEGYTIGRLDSRYLGIDKMDAGTSPDYSAELTSWLHSFTPAINYYLREELNFKTDIKYNMFGNVHPWDRQNDNTRDGLRQAMAQNPYLKVLVQSGYYDGATTYFAAKYTAWQMDPSGKMKDRIYFKAYRSGHMMYLRNEDLKTSTDDIRQFIKDSAAKGAAKY</sequence>
<dbReference type="EMBL" id="QGGP01000002">
    <property type="protein sequence ID" value="PWK19798.1"/>
    <property type="molecule type" value="Genomic_DNA"/>
</dbReference>
<evidence type="ECO:0000256" key="1">
    <source>
        <dbReference type="ARBA" id="ARBA00022645"/>
    </source>
</evidence>
<dbReference type="AlphaFoldDB" id="A0A316DQL9"/>
<dbReference type="PANTHER" id="PTHR11802">
    <property type="entry name" value="SERINE PROTEASE FAMILY S10 SERINE CARBOXYPEPTIDASE"/>
    <property type="match status" value="1"/>
</dbReference>
<dbReference type="Gene3D" id="3.40.50.1820">
    <property type="entry name" value="alpha/beta hydrolase"/>
    <property type="match status" value="1"/>
</dbReference>
<accession>A0A316DQL9</accession>
<dbReference type="InterPro" id="IPR029058">
    <property type="entry name" value="AB_hydrolase_fold"/>
</dbReference>
<evidence type="ECO:0000313" key="6">
    <source>
        <dbReference type="EMBL" id="PWK19798.1"/>
    </source>
</evidence>